<keyword evidence="2" id="KW-0812">Transmembrane</keyword>
<evidence type="ECO:0008006" key="5">
    <source>
        <dbReference type="Google" id="ProtNLM"/>
    </source>
</evidence>
<feature type="region of interest" description="Disordered" evidence="1">
    <location>
        <begin position="470"/>
        <end position="504"/>
    </location>
</feature>
<feature type="transmembrane region" description="Helical" evidence="2">
    <location>
        <begin position="511"/>
        <end position="531"/>
    </location>
</feature>
<feature type="compositionally biased region" description="Low complexity" evidence="1">
    <location>
        <begin position="479"/>
        <end position="498"/>
    </location>
</feature>
<dbReference type="RefSeq" id="WP_349164362.1">
    <property type="nucleotide sequence ID" value="NZ_JBBMFE010000005.1"/>
</dbReference>
<protein>
    <recommendedName>
        <fullName evidence="5">Gram-positive cocci surface proteins LPxTG domain-containing protein</fullName>
    </recommendedName>
</protein>
<evidence type="ECO:0000256" key="1">
    <source>
        <dbReference type="SAM" id="MobiDB-lite"/>
    </source>
</evidence>
<dbReference type="EMBL" id="JBBMFE010000005">
    <property type="protein sequence ID" value="MEQ2472297.1"/>
    <property type="molecule type" value="Genomic_DNA"/>
</dbReference>
<name>A0ABV1FG03_9FIRM</name>
<evidence type="ECO:0000256" key="2">
    <source>
        <dbReference type="SAM" id="Phobius"/>
    </source>
</evidence>
<evidence type="ECO:0000313" key="4">
    <source>
        <dbReference type="Proteomes" id="UP001438008"/>
    </source>
</evidence>
<evidence type="ECO:0000313" key="3">
    <source>
        <dbReference type="EMBL" id="MEQ2472297.1"/>
    </source>
</evidence>
<keyword evidence="2" id="KW-1133">Transmembrane helix</keyword>
<gene>
    <name evidence="3" type="ORF">WMO29_07320</name>
</gene>
<keyword evidence="4" id="KW-1185">Reference proteome</keyword>
<proteinExistence type="predicted"/>
<comment type="caution">
    <text evidence="3">The sequence shown here is derived from an EMBL/GenBank/DDBJ whole genome shotgun (WGS) entry which is preliminary data.</text>
</comment>
<accession>A0ABV1FG03</accession>
<dbReference type="Proteomes" id="UP001438008">
    <property type="component" value="Unassembled WGS sequence"/>
</dbReference>
<keyword evidence="2" id="KW-0472">Membrane</keyword>
<dbReference type="Gene3D" id="2.160.20.110">
    <property type="match status" value="1"/>
</dbReference>
<reference evidence="3 4" key="1">
    <citation type="submission" date="2024-03" db="EMBL/GenBank/DDBJ databases">
        <title>Human intestinal bacterial collection.</title>
        <authorList>
            <person name="Pauvert C."/>
            <person name="Hitch T.C.A."/>
            <person name="Clavel T."/>
        </authorList>
    </citation>
    <scope>NUCLEOTIDE SEQUENCE [LARGE SCALE GENOMIC DNA]</scope>
    <source>
        <strain evidence="3 4">CLA-AA-H132</strain>
    </source>
</reference>
<sequence>MNDIVLNEGTFDADGNYSDGTAVEWTPIGTYEAPYTGTFDGAGHTIRGLYTNSSDDYQGLFAKLENATVKALTVTGYIEGYDYVGAIAGEAIGTTSISSCRSECTIKGDDNIGGIVGESYDSVVIRDCYNAGEIRGDGDISGIVGDANDNTIIENCHNTGAITSDDDDIGGIAGVIYDNVIVRNCSNTGTVSGDDDIGGIVGDINDSGVVENCYNTGEVSGDDDIGGIAGETPEAGGIQDCYNLGKVTGNSHTGGVAGHHRGEMESCYNMGTVSATGGESKYGAIVGYVYGDDYDDEHYGGKIKNCYYLNGTAEKGIGANDNTSESEVVAPTAYEAADFANGTVLNLLIANRTGDENPWDTEGCKPLTDAAEDTTELPVLAWQRLAARHHGGEATCKDKAVCSGCGKEYGSLNMQNHIHLQHVPAKAATKTAEGNIEYWYCDGCGKYYSDEAATKEITKDATIIAKLTEKPADTKPTDTKSSGTKTSHSKSTASSPKTNGKSPETGDTNVISLWLVLLLLSAGAAFGAVIGSRKKYNK</sequence>
<organism evidence="3 4">
    <name type="scientific">Laedolimicola intestinihominis</name>
    <dbReference type="NCBI Taxonomy" id="3133166"/>
    <lineage>
        <taxon>Bacteria</taxon>
        <taxon>Bacillati</taxon>
        <taxon>Bacillota</taxon>
        <taxon>Clostridia</taxon>
        <taxon>Lachnospirales</taxon>
        <taxon>Lachnospiraceae</taxon>
        <taxon>Laedolimicola</taxon>
    </lineage>
</organism>